<protein>
    <submittedName>
        <fullName evidence="2">Uncharacterized protein</fullName>
    </submittedName>
</protein>
<accession>A0A8J3CU59</accession>
<comment type="caution">
    <text evidence="2">The sequence shown here is derived from an EMBL/GenBank/DDBJ whole genome shotgun (WGS) entry which is preliminary data.</text>
</comment>
<dbReference type="RefSeq" id="WP_189578661.1">
    <property type="nucleotide sequence ID" value="NZ_BMYF01000001.1"/>
</dbReference>
<sequence>MKNLLLLLVLWLSLTMRALEFLVRSSQEKIEIHSKDGNYEELLAVLASHKLSLGLNASLVEKSSPKDLLTTLVYSVSENGKTIYQSDRNSIQLTAKMKTIELFPNGLEESMISTWEKQGFIRRQVGRIENPDKSTGNLPKPQGPGAGKTNPNDDKNQGELGKPNTKIEQQGFIRRQVGRIPKSSYEVKVTVHSPKDKGQSHPSTFLIIII</sequence>
<gene>
    <name evidence="2" type="ORF">GCM10008106_03040</name>
</gene>
<evidence type="ECO:0000256" key="1">
    <source>
        <dbReference type="SAM" id="MobiDB-lite"/>
    </source>
</evidence>
<name>A0A8J3CU59_9BACT</name>
<proteinExistence type="predicted"/>
<reference evidence="2" key="1">
    <citation type="journal article" date="2014" name="Int. J. Syst. Evol. Microbiol.">
        <title>Complete genome sequence of Corynebacterium casei LMG S-19264T (=DSM 44701T), isolated from a smear-ripened cheese.</title>
        <authorList>
            <consortium name="US DOE Joint Genome Institute (JGI-PGF)"/>
            <person name="Walter F."/>
            <person name="Albersmeier A."/>
            <person name="Kalinowski J."/>
            <person name="Ruckert C."/>
        </authorList>
    </citation>
    <scope>NUCLEOTIDE SEQUENCE</scope>
    <source>
        <strain evidence="2">KCTC 23224</strain>
    </source>
</reference>
<feature type="region of interest" description="Disordered" evidence="1">
    <location>
        <begin position="127"/>
        <end position="175"/>
    </location>
</feature>
<keyword evidence="3" id="KW-1185">Reference proteome</keyword>
<dbReference type="EMBL" id="BMYF01000001">
    <property type="protein sequence ID" value="GHB25654.1"/>
    <property type="molecule type" value="Genomic_DNA"/>
</dbReference>
<reference evidence="2" key="2">
    <citation type="submission" date="2020-09" db="EMBL/GenBank/DDBJ databases">
        <authorList>
            <person name="Sun Q."/>
            <person name="Kim S."/>
        </authorList>
    </citation>
    <scope>NUCLEOTIDE SEQUENCE</scope>
    <source>
        <strain evidence="2">KCTC 23224</strain>
    </source>
</reference>
<evidence type="ECO:0000313" key="3">
    <source>
        <dbReference type="Proteomes" id="UP000642809"/>
    </source>
</evidence>
<evidence type="ECO:0000313" key="2">
    <source>
        <dbReference type="EMBL" id="GHB25654.1"/>
    </source>
</evidence>
<organism evidence="2 3">
    <name type="scientific">Mongoliitalea lutea</name>
    <dbReference type="NCBI Taxonomy" id="849756"/>
    <lineage>
        <taxon>Bacteria</taxon>
        <taxon>Pseudomonadati</taxon>
        <taxon>Bacteroidota</taxon>
        <taxon>Cytophagia</taxon>
        <taxon>Cytophagales</taxon>
        <taxon>Cyclobacteriaceae</taxon>
        <taxon>Mongoliitalea</taxon>
    </lineage>
</organism>
<dbReference type="AlphaFoldDB" id="A0A8J3CU59"/>
<dbReference type="Proteomes" id="UP000642809">
    <property type="component" value="Unassembled WGS sequence"/>
</dbReference>